<dbReference type="InParanoid" id="A0A1Y2AWR6"/>
<feature type="transmembrane region" description="Helical" evidence="1">
    <location>
        <begin position="77"/>
        <end position="97"/>
    </location>
</feature>
<evidence type="ECO:0000256" key="1">
    <source>
        <dbReference type="SAM" id="Phobius"/>
    </source>
</evidence>
<dbReference type="EMBL" id="MCFC01000045">
    <property type="protein sequence ID" value="ORY26677.1"/>
    <property type="molecule type" value="Genomic_DNA"/>
</dbReference>
<dbReference type="Proteomes" id="UP000193986">
    <property type="component" value="Unassembled WGS sequence"/>
</dbReference>
<gene>
    <name evidence="2" type="ORF">BCR39DRAFT_251529</name>
</gene>
<evidence type="ECO:0000313" key="3">
    <source>
        <dbReference type="Proteomes" id="UP000193986"/>
    </source>
</evidence>
<keyword evidence="1" id="KW-1133">Transmembrane helix</keyword>
<sequence length="131" mass="13234">MYSWNKSGFTVQDMYRYYALPFFCSFIAAILAFLSSRLLANSFSFSSLDICAKLGAGVAEGEGDDGLSSTSPQVSNVAAGVCTGVAVFGGIVAGTAADILGAGVGLGGLGCTVLVVVVVVVVPFGFEVGLT</sequence>
<reference evidence="2 3" key="1">
    <citation type="submission" date="2016-07" db="EMBL/GenBank/DDBJ databases">
        <title>Pervasive Adenine N6-methylation of Active Genes in Fungi.</title>
        <authorList>
            <consortium name="DOE Joint Genome Institute"/>
            <person name="Mondo S.J."/>
            <person name="Dannebaum R.O."/>
            <person name="Kuo R.C."/>
            <person name="Labutti K."/>
            <person name="Haridas S."/>
            <person name="Kuo A."/>
            <person name="Salamov A."/>
            <person name="Ahrendt S.R."/>
            <person name="Lipzen A."/>
            <person name="Sullivan W."/>
            <person name="Andreopoulos W.B."/>
            <person name="Clum A."/>
            <person name="Lindquist E."/>
            <person name="Daum C."/>
            <person name="Ramamoorthy G.K."/>
            <person name="Gryganskyi A."/>
            <person name="Culley D."/>
            <person name="Magnuson J.K."/>
            <person name="James T.Y."/>
            <person name="O'Malley M.A."/>
            <person name="Stajich J.E."/>
            <person name="Spatafora J.W."/>
            <person name="Visel A."/>
            <person name="Grigoriev I.V."/>
        </authorList>
    </citation>
    <scope>NUCLEOTIDE SEQUENCE [LARGE SCALE GENOMIC DNA]</scope>
    <source>
        <strain evidence="2 3">68-887.2</strain>
    </source>
</reference>
<organism evidence="2 3">
    <name type="scientific">Naematelia encephala</name>
    <dbReference type="NCBI Taxonomy" id="71784"/>
    <lineage>
        <taxon>Eukaryota</taxon>
        <taxon>Fungi</taxon>
        <taxon>Dikarya</taxon>
        <taxon>Basidiomycota</taxon>
        <taxon>Agaricomycotina</taxon>
        <taxon>Tremellomycetes</taxon>
        <taxon>Tremellales</taxon>
        <taxon>Naemateliaceae</taxon>
        <taxon>Naematelia</taxon>
    </lineage>
</organism>
<name>A0A1Y2AWR6_9TREE</name>
<comment type="caution">
    <text evidence="2">The sequence shown here is derived from an EMBL/GenBank/DDBJ whole genome shotgun (WGS) entry which is preliminary data.</text>
</comment>
<dbReference type="AlphaFoldDB" id="A0A1Y2AWR6"/>
<feature type="transmembrane region" description="Helical" evidence="1">
    <location>
        <begin position="20"/>
        <end position="40"/>
    </location>
</feature>
<keyword evidence="1" id="KW-0472">Membrane</keyword>
<evidence type="ECO:0000313" key="2">
    <source>
        <dbReference type="EMBL" id="ORY26677.1"/>
    </source>
</evidence>
<feature type="transmembrane region" description="Helical" evidence="1">
    <location>
        <begin position="104"/>
        <end position="126"/>
    </location>
</feature>
<protein>
    <submittedName>
        <fullName evidence="2">Uncharacterized protein</fullName>
    </submittedName>
</protein>
<keyword evidence="3" id="KW-1185">Reference proteome</keyword>
<keyword evidence="1" id="KW-0812">Transmembrane</keyword>
<accession>A0A1Y2AWR6</accession>
<proteinExistence type="predicted"/>